<sequence length="1017" mass="112822">MDVVKAVETYITRMVSVPSAMKVLLLDSHTTPIVSLASTQSVLLSHQVYLTDRIDNTKRDRMAHMKCICFLQNSEDSLGALEVELKEPKYGEYYLYFSNILTKTAIERLADADEYEAVREVQEYFADYAPLLPSLFSLNYTPSPSTPLYGSSPSTWDAKALDRHVQGLIAVMLSLKKKPVIRYEKMSAMARKLAVELHSRIQAESQLFDFRLTQVPPLLLILDRRNDPVTPMLSQWTYQAMVHELLGIRNGRVDMSRVPDIRPELSEITLTTSTDPFFQAHHFATFGDLGTALKSYVQSYQARSVAQQPSSINSISEMKRFVEEYPEFRKLGGNVSKHVALVGELSRLVERDRLLELGEVEQGLSTRAGADVKSVQAFITNNGISSRNKLRLLILYALRYQKTQANNIASLITLALQNGVRSEEARLVYAILNIAGADHRQDDLYSTGSLLALGRSALKGLKGVENVYMQHTPHLSETLENLLKGKLKESSHAFLESAGPNAGLQRPQDVIVFVIGGTTYEEARAVALLNQEPTSGSTGGARLLLGGTCVHNSVSFLEMTDFAAANFSPAVYEPPPESASTAPALNVNLGGTMEDVKVRTRTGAFLTLVSVSIIFFFTVIEFLDYRRISIETSVVVDRSRGEKLNVHLNVTFPRVPCYREFPPASHSSCPPRVRRMKHQVCLVLSLDLMDISGELQRDIAHDVIKTRLTAAGTAVPGSQVPELGNDLDKLTKQRAEGYCGSCFGGDPPEGGCCNSCDAVRQAYSRKGWSFSNPAGIDQCVEEHWSERIQEQSSEGCNVAGLVRVNKVVGNVHLSLGRSFQATQARVYELVPYLRNDGNRHDFSHTIHHVFFTADDEADESKAQISKEMRSRMGIHRHPLDEYLARTSKAQYMFHYFLKVVSTQFRTLDGQVVNSHQYSVTHFERDLTTGVLDSTREGLQVQHGVNGMPGVFFSYEISPILVAHRETRQSFAHLLTSTCAIVGGVLTVASIVDSVLFATQRSLKRSAGSNGHANGKLM</sequence>
<protein>
    <submittedName>
        <fullName evidence="1">Sec1 family-domain-containing protein</fullName>
    </submittedName>
</protein>
<dbReference type="EMBL" id="JAGFNK010000039">
    <property type="protein sequence ID" value="KAI9510581.1"/>
    <property type="molecule type" value="Genomic_DNA"/>
</dbReference>
<evidence type="ECO:0000313" key="1">
    <source>
        <dbReference type="EMBL" id="KAI9510581.1"/>
    </source>
</evidence>
<comment type="caution">
    <text evidence="1">The sequence shown here is derived from an EMBL/GenBank/DDBJ whole genome shotgun (WGS) entry which is preliminary data.</text>
</comment>
<reference evidence="1" key="1">
    <citation type="submission" date="2021-03" db="EMBL/GenBank/DDBJ databases">
        <title>Evolutionary priming and transition to the ectomycorrhizal habit in an iconic lineage of mushroom-forming fungi: is preadaptation a requirement?</title>
        <authorList>
            <consortium name="DOE Joint Genome Institute"/>
            <person name="Looney B.P."/>
            <person name="Miyauchi S."/>
            <person name="Morin E."/>
            <person name="Drula E."/>
            <person name="Courty P.E."/>
            <person name="Chicoki N."/>
            <person name="Fauchery L."/>
            <person name="Kohler A."/>
            <person name="Kuo A."/>
            <person name="LaButti K."/>
            <person name="Pangilinan J."/>
            <person name="Lipzen A."/>
            <person name="Riley R."/>
            <person name="Andreopoulos W."/>
            <person name="He G."/>
            <person name="Johnson J."/>
            <person name="Barry K.W."/>
            <person name="Grigoriev I.V."/>
            <person name="Nagy L."/>
            <person name="Hibbett D."/>
            <person name="Henrissat B."/>
            <person name="Matheny P.B."/>
            <person name="Labbe J."/>
            <person name="Martin A.F."/>
        </authorList>
    </citation>
    <scope>NUCLEOTIDE SEQUENCE</scope>
    <source>
        <strain evidence="1">BPL698</strain>
    </source>
</reference>
<accession>A0ACC0UG22</accession>
<keyword evidence="2" id="KW-1185">Reference proteome</keyword>
<name>A0ACC0UG22_9AGAM</name>
<gene>
    <name evidence="1" type="ORF">F5148DRAFT_1298343</name>
</gene>
<dbReference type="Proteomes" id="UP001207468">
    <property type="component" value="Unassembled WGS sequence"/>
</dbReference>
<organism evidence="1 2">
    <name type="scientific">Russula earlei</name>
    <dbReference type="NCBI Taxonomy" id="71964"/>
    <lineage>
        <taxon>Eukaryota</taxon>
        <taxon>Fungi</taxon>
        <taxon>Dikarya</taxon>
        <taxon>Basidiomycota</taxon>
        <taxon>Agaricomycotina</taxon>
        <taxon>Agaricomycetes</taxon>
        <taxon>Russulales</taxon>
        <taxon>Russulaceae</taxon>
        <taxon>Russula</taxon>
    </lineage>
</organism>
<proteinExistence type="predicted"/>
<evidence type="ECO:0000313" key="2">
    <source>
        <dbReference type="Proteomes" id="UP001207468"/>
    </source>
</evidence>